<keyword evidence="1" id="KW-0472">Membrane</keyword>
<sequence length="72" mass="7975">MCQFILSPKSSPALKYIISLQLLTKKKICARLINKAFHPAYSGGITHRNFAGFFLYIFAGHAFIGGMPAKEV</sequence>
<keyword evidence="1" id="KW-1133">Transmembrane helix</keyword>
<evidence type="ECO:0000313" key="3">
    <source>
        <dbReference type="Proteomes" id="UP000092971"/>
    </source>
</evidence>
<organism evidence="2 3">
    <name type="scientific">Thermoclostridium stercorarium subsp. thermolacticum DSM 2910</name>
    <dbReference type="NCBI Taxonomy" id="1121336"/>
    <lineage>
        <taxon>Bacteria</taxon>
        <taxon>Bacillati</taxon>
        <taxon>Bacillota</taxon>
        <taxon>Clostridia</taxon>
        <taxon>Eubacteriales</taxon>
        <taxon>Oscillospiraceae</taxon>
        <taxon>Thermoclostridium</taxon>
    </lineage>
</organism>
<evidence type="ECO:0000313" key="2">
    <source>
        <dbReference type="EMBL" id="ANW99245.1"/>
    </source>
</evidence>
<evidence type="ECO:0000256" key="1">
    <source>
        <dbReference type="SAM" id="Phobius"/>
    </source>
</evidence>
<name>A0A1B1YEQ7_THEST</name>
<reference evidence="2 3" key="1">
    <citation type="submission" date="2016-02" db="EMBL/GenBank/DDBJ databases">
        <title>Comparison of Clostridium stercorarium subspecies using comparative genomics and transcriptomics.</title>
        <authorList>
            <person name="Schellenberg J."/>
            <person name="Thallinger G."/>
            <person name="Levin D.B."/>
            <person name="Zhang X."/>
            <person name="Alvare G."/>
            <person name="Fristensky B."/>
            <person name="Sparling R."/>
        </authorList>
    </citation>
    <scope>NUCLEOTIDE SEQUENCE [LARGE SCALE GENOMIC DNA]</scope>
    <source>
        <strain evidence="2 3">DSM 2910</strain>
    </source>
</reference>
<dbReference type="AlphaFoldDB" id="A0A1B1YEQ7"/>
<gene>
    <name evidence="2" type="ORF">CSTERTH_09515</name>
</gene>
<proteinExistence type="predicted"/>
<feature type="transmembrane region" description="Helical" evidence="1">
    <location>
        <begin position="50"/>
        <end position="69"/>
    </location>
</feature>
<accession>A0A1B1YEQ7</accession>
<dbReference type="Proteomes" id="UP000092971">
    <property type="component" value="Chromosome"/>
</dbReference>
<protein>
    <submittedName>
        <fullName evidence="2">Uncharacterized protein</fullName>
    </submittedName>
</protein>
<dbReference type="EMBL" id="CP014672">
    <property type="protein sequence ID" value="ANW99245.1"/>
    <property type="molecule type" value="Genomic_DNA"/>
</dbReference>
<keyword evidence="1" id="KW-0812">Transmembrane</keyword>